<evidence type="ECO:0000313" key="1">
    <source>
        <dbReference type="EMBL" id="KAA6359046.1"/>
    </source>
</evidence>
<sequence length="104" mass="12347">MVIKVIKILAVQRRKDYVARNLDMTEFQTNLILYTNIHITVFFLFACDLCRESKYRVFSMMYRDDVVPHGCECCCSYNQDQIHESYFEKDIVNGKDEIETALFV</sequence>
<name>A0A5J4TKN3_9EUKA</name>
<dbReference type="AlphaFoldDB" id="A0A5J4TKN3"/>
<reference evidence="1 2" key="1">
    <citation type="submission" date="2019-03" db="EMBL/GenBank/DDBJ databases">
        <title>Single cell metagenomics reveals metabolic interactions within the superorganism composed of flagellate Streblomastix strix and complex community of Bacteroidetes bacteria on its surface.</title>
        <authorList>
            <person name="Treitli S.C."/>
            <person name="Kolisko M."/>
            <person name="Husnik F."/>
            <person name="Keeling P."/>
            <person name="Hampl V."/>
        </authorList>
    </citation>
    <scope>NUCLEOTIDE SEQUENCE [LARGE SCALE GENOMIC DNA]</scope>
    <source>
        <strain evidence="1">ST1C</strain>
    </source>
</reference>
<dbReference type="Proteomes" id="UP000324800">
    <property type="component" value="Unassembled WGS sequence"/>
</dbReference>
<protein>
    <submittedName>
        <fullName evidence="1">Uncharacterized protein</fullName>
    </submittedName>
</protein>
<dbReference type="EMBL" id="SNRW01028989">
    <property type="protein sequence ID" value="KAA6359046.1"/>
    <property type="molecule type" value="Genomic_DNA"/>
</dbReference>
<proteinExistence type="predicted"/>
<evidence type="ECO:0000313" key="2">
    <source>
        <dbReference type="Proteomes" id="UP000324800"/>
    </source>
</evidence>
<gene>
    <name evidence="1" type="ORF">EZS28_045427</name>
</gene>
<organism evidence="1 2">
    <name type="scientific">Streblomastix strix</name>
    <dbReference type="NCBI Taxonomy" id="222440"/>
    <lineage>
        <taxon>Eukaryota</taxon>
        <taxon>Metamonada</taxon>
        <taxon>Preaxostyla</taxon>
        <taxon>Oxymonadida</taxon>
        <taxon>Streblomastigidae</taxon>
        <taxon>Streblomastix</taxon>
    </lineage>
</organism>
<accession>A0A5J4TKN3</accession>
<comment type="caution">
    <text evidence="1">The sequence shown here is derived from an EMBL/GenBank/DDBJ whole genome shotgun (WGS) entry which is preliminary data.</text>
</comment>